<dbReference type="Gene3D" id="2.60.120.10">
    <property type="entry name" value="Jelly Rolls"/>
    <property type="match status" value="1"/>
</dbReference>
<organism evidence="5 6">
    <name type="scientific">Schaedlerella arabinosiphila</name>
    <dbReference type="NCBI Taxonomy" id="2044587"/>
    <lineage>
        <taxon>Bacteria</taxon>
        <taxon>Bacillati</taxon>
        <taxon>Bacillota</taxon>
        <taxon>Clostridia</taxon>
        <taxon>Lachnospirales</taxon>
        <taxon>Lachnospiraceae</taxon>
        <taxon>Schaedlerella</taxon>
    </lineage>
</organism>
<keyword evidence="1" id="KW-0805">Transcription regulation</keyword>
<dbReference type="PROSITE" id="PS01124">
    <property type="entry name" value="HTH_ARAC_FAMILY_2"/>
    <property type="match status" value="1"/>
</dbReference>
<dbReference type="AlphaFoldDB" id="A0A9X5C8P5"/>
<evidence type="ECO:0000313" key="6">
    <source>
        <dbReference type="Proteomes" id="UP000474104"/>
    </source>
</evidence>
<proteinExistence type="predicted"/>
<dbReference type="InterPro" id="IPR018060">
    <property type="entry name" value="HTH_AraC"/>
</dbReference>
<dbReference type="Pfam" id="PF12833">
    <property type="entry name" value="HTH_18"/>
    <property type="match status" value="1"/>
</dbReference>
<dbReference type="InterPro" id="IPR037923">
    <property type="entry name" value="HTH-like"/>
</dbReference>
<dbReference type="PROSITE" id="PS00041">
    <property type="entry name" value="HTH_ARAC_FAMILY_1"/>
    <property type="match status" value="1"/>
</dbReference>
<dbReference type="InterPro" id="IPR020449">
    <property type="entry name" value="Tscrpt_reg_AraC-type_HTH"/>
</dbReference>
<dbReference type="SUPFAM" id="SSF51215">
    <property type="entry name" value="Regulatory protein AraC"/>
    <property type="match status" value="1"/>
</dbReference>
<dbReference type="PANTHER" id="PTHR43280">
    <property type="entry name" value="ARAC-FAMILY TRANSCRIPTIONAL REGULATOR"/>
    <property type="match status" value="1"/>
</dbReference>
<dbReference type="Pfam" id="PF02311">
    <property type="entry name" value="AraC_binding"/>
    <property type="match status" value="1"/>
</dbReference>
<dbReference type="RefSeq" id="WP_004075623.1">
    <property type="nucleotide sequence ID" value="NZ_VIRB01000084.1"/>
</dbReference>
<dbReference type="OrthoDB" id="249627at2"/>
<dbReference type="SMART" id="SM00342">
    <property type="entry name" value="HTH_ARAC"/>
    <property type="match status" value="1"/>
</dbReference>
<dbReference type="PANTHER" id="PTHR43280:SF2">
    <property type="entry name" value="HTH-TYPE TRANSCRIPTIONAL REGULATOR EXSA"/>
    <property type="match status" value="1"/>
</dbReference>
<dbReference type="Proteomes" id="UP000474104">
    <property type="component" value="Unassembled WGS sequence"/>
</dbReference>
<dbReference type="EMBL" id="VIRB01000084">
    <property type="protein sequence ID" value="NDO69796.1"/>
    <property type="molecule type" value="Genomic_DNA"/>
</dbReference>
<gene>
    <name evidence="5" type="ORF">FMM80_14385</name>
</gene>
<accession>A0A9X5C8P5</accession>
<protein>
    <submittedName>
        <fullName evidence="5">Helix-turn-helix domain-containing protein</fullName>
    </submittedName>
</protein>
<evidence type="ECO:0000256" key="2">
    <source>
        <dbReference type="ARBA" id="ARBA00023125"/>
    </source>
</evidence>
<sequence length="302" mass="34832">MNQTAGYKKHRIKNVVEISELVSIHYFEYSRDYKYHGEQHDFWEIMYADVGKAIVTCGDAEHLLSRGELIFLPPNQFHNIRADELRPSNVFIISFGVKSDIMPLLAGRVFLLSSEMRRLIRSIVQEGRLAFELPMRDHSLLQERDDGLFGGQQMIRMRLEELMIQIVRQELAQTSEGQSDVLSLKSRFDNQIAGAVMALLKDHIHGNLTIQEITQSLGYGKTYLSAVFMRVYGMSIMSYYAQLKIEEAKYLIRENTMSVAEISELLGFSSPQHFSKQFRQLVKMSPKQYETSVKETWGTSRS</sequence>
<dbReference type="SUPFAM" id="SSF46689">
    <property type="entry name" value="Homeodomain-like"/>
    <property type="match status" value="2"/>
</dbReference>
<evidence type="ECO:0000256" key="3">
    <source>
        <dbReference type="ARBA" id="ARBA00023163"/>
    </source>
</evidence>
<dbReference type="InterPro" id="IPR009057">
    <property type="entry name" value="Homeodomain-like_sf"/>
</dbReference>
<dbReference type="InterPro" id="IPR014710">
    <property type="entry name" value="RmlC-like_jellyroll"/>
</dbReference>
<dbReference type="InterPro" id="IPR003313">
    <property type="entry name" value="AraC-bd"/>
</dbReference>
<dbReference type="InterPro" id="IPR018062">
    <property type="entry name" value="HTH_AraC-typ_CS"/>
</dbReference>
<evidence type="ECO:0000313" key="5">
    <source>
        <dbReference type="EMBL" id="NDO69796.1"/>
    </source>
</evidence>
<dbReference type="GO" id="GO:0043565">
    <property type="term" value="F:sequence-specific DNA binding"/>
    <property type="evidence" value="ECO:0007669"/>
    <property type="project" value="InterPro"/>
</dbReference>
<reference evidence="5 6" key="1">
    <citation type="submission" date="2019-07" db="EMBL/GenBank/DDBJ databases">
        <title>Draft genome sequences of 15 bacterial species constituting the stable defined intestinal microbiota of the GM15 gnotobiotic mouse model.</title>
        <authorList>
            <person name="Elie C."/>
            <person name="Mathieu A."/>
            <person name="Saliou A."/>
            <person name="Darnaud M."/>
            <person name="Leulier F."/>
            <person name="Tamellini A."/>
        </authorList>
    </citation>
    <scope>NUCLEOTIDE SEQUENCE [LARGE SCALE GENOMIC DNA]</scope>
    <source>
        <strain evidence="6">ASF 502</strain>
    </source>
</reference>
<comment type="caution">
    <text evidence="5">The sequence shown here is derived from an EMBL/GenBank/DDBJ whole genome shotgun (WGS) entry which is preliminary data.</text>
</comment>
<keyword evidence="2" id="KW-0238">DNA-binding</keyword>
<evidence type="ECO:0000256" key="1">
    <source>
        <dbReference type="ARBA" id="ARBA00023015"/>
    </source>
</evidence>
<name>A0A9X5C8P5_9FIRM</name>
<dbReference type="Gene3D" id="1.10.10.60">
    <property type="entry name" value="Homeodomain-like"/>
    <property type="match status" value="2"/>
</dbReference>
<evidence type="ECO:0000259" key="4">
    <source>
        <dbReference type="PROSITE" id="PS01124"/>
    </source>
</evidence>
<dbReference type="PRINTS" id="PR00032">
    <property type="entry name" value="HTHARAC"/>
</dbReference>
<dbReference type="GO" id="GO:0003700">
    <property type="term" value="F:DNA-binding transcription factor activity"/>
    <property type="evidence" value="ECO:0007669"/>
    <property type="project" value="InterPro"/>
</dbReference>
<keyword evidence="3" id="KW-0804">Transcription</keyword>
<feature type="domain" description="HTH araC/xylS-type" evidence="4">
    <location>
        <begin position="194"/>
        <end position="292"/>
    </location>
</feature>